<protein>
    <submittedName>
        <fullName evidence="2">Type IV pilus assembly protein PilZ</fullName>
    </submittedName>
</protein>
<dbReference type="OrthoDB" id="5296245at2"/>
<evidence type="ECO:0000259" key="1">
    <source>
        <dbReference type="Pfam" id="PF07238"/>
    </source>
</evidence>
<accession>A0A4R6XDR3</accession>
<name>A0A4R6XDR3_9GAMM</name>
<dbReference type="AlphaFoldDB" id="A0A4R6XDR3"/>
<dbReference type="RefSeq" id="WP_099020155.1">
    <property type="nucleotide sequence ID" value="NZ_NIHB01000006.1"/>
</dbReference>
<proteinExistence type="predicted"/>
<sequence length="118" mass="12744">MAFAGNMAKKGILSLNIQGAAELHQCYMPFVTNGGLFIKTTNKYSLGDDVFLILTLDDDERMPITGKVIWITPKGSQGGKSQGIGVQFADNTDMEVVKTKIQSILAPYAGQEIPTSTM</sequence>
<dbReference type="Proteomes" id="UP000295724">
    <property type="component" value="Unassembled WGS sequence"/>
</dbReference>
<dbReference type="InterPro" id="IPR009875">
    <property type="entry name" value="PilZ_domain"/>
</dbReference>
<dbReference type="GO" id="GO:0035438">
    <property type="term" value="F:cyclic-di-GMP binding"/>
    <property type="evidence" value="ECO:0007669"/>
    <property type="project" value="InterPro"/>
</dbReference>
<evidence type="ECO:0000313" key="3">
    <source>
        <dbReference type="Proteomes" id="UP000295724"/>
    </source>
</evidence>
<keyword evidence="3" id="KW-1185">Reference proteome</keyword>
<gene>
    <name evidence="2" type="ORF">C8D91_2826</name>
</gene>
<feature type="domain" description="PilZ" evidence="1">
    <location>
        <begin position="15"/>
        <end position="104"/>
    </location>
</feature>
<dbReference type="Pfam" id="PF07238">
    <property type="entry name" value="PilZ"/>
    <property type="match status" value="1"/>
</dbReference>
<comment type="caution">
    <text evidence="2">The sequence shown here is derived from an EMBL/GenBank/DDBJ whole genome shotgun (WGS) entry which is preliminary data.</text>
</comment>
<dbReference type="Gene3D" id="2.40.10.220">
    <property type="entry name" value="predicted glycosyltransferase like domains"/>
    <property type="match status" value="1"/>
</dbReference>
<organism evidence="2 3">
    <name type="scientific">Marinicella litoralis</name>
    <dbReference type="NCBI Taxonomy" id="644220"/>
    <lineage>
        <taxon>Bacteria</taxon>
        <taxon>Pseudomonadati</taxon>
        <taxon>Pseudomonadota</taxon>
        <taxon>Gammaproteobacteria</taxon>
        <taxon>Lysobacterales</taxon>
        <taxon>Marinicellaceae</taxon>
        <taxon>Marinicella</taxon>
    </lineage>
</organism>
<reference evidence="2 3" key="1">
    <citation type="submission" date="2019-03" db="EMBL/GenBank/DDBJ databases">
        <title>Genomic Encyclopedia of Type Strains, Phase IV (KMG-IV): sequencing the most valuable type-strain genomes for metagenomic binning, comparative biology and taxonomic classification.</title>
        <authorList>
            <person name="Goeker M."/>
        </authorList>
    </citation>
    <scope>NUCLEOTIDE SEQUENCE [LARGE SCALE GENOMIC DNA]</scope>
    <source>
        <strain evidence="2 3">DSM 25488</strain>
    </source>
</reference>
<dbReference type="EMBL" id="SNZB01000008">
    <property type="protein sequence ID" value="TDR16299.1"/>
    <property type="molecule type" value="Genomic_DNA"/>
</dbReference>
<evidence type="ECO:0000313" key="2">
    <source>
        <dbReference type="EMBL" id="TDR16299.1"/>
    </source>
</evidence>